<dbReference type="OrthoDB" id="459260at2"/>
<protein>
    <submittedName>
        <fullName evidence="1">Phosphohydrolase</fullName>
    </submittedName>
</protein>
<organism evidence="1 2">
    <name type="scientific">Scytonema millei VB511283</name>
    <dbReference type="NCBI Taxonomy" id="1245923"/>
    <lineage>
        <taxon>Bacteria</taxon>
        <taxon>Bacillati</taxon>
        <taxon>Cyanobacteriota</taxon>
        <taxon>Cyanophyceae</taxon>
        <taxon>Nostocales</taxon>
        <taxon>Scytonemataceae</taxon>
        <taxon>Scytonema</taxon>
    </lineage>
</organism>
<sequence>MNQKIITECHLIDDILEPRRETFSSKSDFVGYRNHCLRMLNFVLCLSKPEVDREEKIAIATALHDLTIFPDRTVAYLEPAVELAELYLTSINRQEWSAEIAAMIRNHHKIRTYKGEFANLVESMRQADWIDVSFGKLRFGLPKSYVREVHQAFPTYSFYPSAIAKVLGSYAIKHPLNPLPILRW</sequence>
<evidence type="ECO:0000313" key="1">
    <source>
        <dbReference type="EMBL" id="NHC37280.1"/>
    </source>
</evidence>
<dbReference type="AlphaFoldDB" id="A0A9X5E8F0"/>
<evidence type="ECO:0000313" key="2">
    <source>
        <dbReference type="Proteomes" id="UP000031532"/>
    </source>
</evidence>
<reference evidence="1 2" key="1">
    <citation type="journal article" date="2015" name="Genome Announc.">
        <title>Draft Genome Sequence of the Terrestrial Cyanobacterium Scytonema millei VB511283, Isolated from Eastern India.</title>
        <authorList>
            <person name="Sen D."/>
            <person name="Chandrababunaidu M.M."/>
            <person name="Singh D."/>
            <person name="Sanghi N."/>
            <person name="Ghorai A."/>
            <person name="Mishra G.P."/>
            <person name="Madduluri M."/>
            <person name="Adhikary S.P."/>
            <person name="Tripathy S."/>
        </authorList>
    </citation>
    <scope>NUCLEOTIDE SEQUENCE [LARGE SCALE GENOMIC DNA]</scope>
    <source>
        <strain evidence="1 2">VB511283</strain>
    </source>
</reference>
<dbReference type="SUPFAM" id="SSF109604">
    <property type="entry name" value="HD-domain/PDEase-like"/>
    <property type="match status" value="1"/>
</dbReference>
<dbReference type="Proteomes" id="UP000031532">
    <property type="component" value="Unassembled WGS sequence"/>
</dbReference>
<name>A0A9X5E8F0_9CYAN</name>
<keyword evidence="2" id="KW-1185">Reference proteome</keyword>
<gene>
    <name evidence="1" type="ORF">QH73_0022015</name>
</gene>
<comment type="caution">
    <text evidence="1">The sequence shown here is derived from an EMBL/GenBank/DDBJ whole genome shotgun (WGS) entry which is preliminary data.</text>
</comment>
<dbReference type="RefSeq" id="WP_039717587.1">
    <property type="nucleotide sequence ID" value="NZ_JTJC03000007.1"/>
</dbReference>
<accession>A0A9X5E8F0</accession>
<proteinExistence type="predicted"/>
<dbReference type="EMBL" id="JTJC03000007">
    <property type="protein sequence ID" value="NHC37280.1"/>
    <property type="molecule type" value="Genomic_DNA"/>
</dbReference>